<dbReference type="RefSeq" id="WP_058613471.1">
    <property type="nucleotide sequence ID" value="NZ_LDRV01000025.1"/>
</dbReference>
<proteinExistence type="predicted"/>
<feature type="chain" id="PRO_5007544906" evidence="1">
    <location>
        <begin position="31"/>
        <end position="185"/>
    </location>
</feature>
<evidence type="ECO:0000313" key="3">
    <source>
        <dbReference type="Proteomes" id="UP000072189"/>
    </source>
</evidence>
<sequence>MRRRIIGVPIAVAALVVLVTTGIPTTAAVAAYTDPLGTTVTTPLFADCSGVDASGREYARRHGIAVCAANTTPPDVALRTEAVGGEECGALTLTAMSWGRGVAAIAWRASSETGPIEGVNLTVSVSGRAGTTVHRFSGPTGSTPASEGMVTYVGTGLAVVTISGTVETAVAACSLSSAPARIGVR</sequence>
<protein>
    <submittedName>
        <fullName evidence="2">Uncharacterized protein</fullName>
    </submittedName>
</protein>
<dbReference type="PATRIC" id="fig|2033.7.peg.1490"/>
<accession>A0A147FAB3</accession>
<reference evidence="2 3" key="1">
    <citation type="journal article" date="2016" name="Front. Microbiol.">
        <title>Genomic Resource of Rice Seed Associated Bacteria.</title>
        <authorList>
            <person name="Midha S."/>
            <person name="Bansal K."/>
            <person name="Sharma S."/>
            <person name="Kumar N."/>
            <person name="Patil P.P."/>
            <person name="Chaudhry V."/>
            <person name="Patil P.B."/>
        </authorList>
    </citation>
    <scope>NUCLEOTIDE SEQUENCE [LARGE SCALE GENOMIC DNA]</scope>
    <source>
        <strain evidence="2 3">RSA3</strain>
    </source>
</reference>
<evidence type="ECO:0000256" key="1">
    <source>
        <dbReference type="SAM" id="SignalP"/>
    </source>
</evidence>
<dbReference type="AlphaFoldDB" id="A0A147FAB3"/>
<keyword evidence="1" id="KW-0732">Signal</keyword>
<dbReference type="Proteomes" id="UP000072189">
    <property type="component" value="Unassembled WGS sequence"/>
</dbReference>
<organism evidence="2 3">
    <name type="scientific">Microbacterium testaceum</name>
    <name type="common">Aureobacterium testaceum</name>
    <name type="synonym">Brevibacterium testaceum</name>
    <dbReference type="NCBI Taxonomy" id="2033"/>
    <lineage>
        <taxon>Bacteria</taxon>
        <taxon>Bacillati</taxon>
        <taxon>Actinomycetota</taxon>
        <taxon>Actinomycetes</taxon>
        <taxon>Micrococcales</taxon>
        <taxon>Microbacteriaceae</taxon>
        <taxon>Microbacterium</taxon>
    </lineage>
</organism>
<evidence type="ECO:0000313" key="2">
    <source>
        <dbReference type="EMBL" id="KTS13492.1"/>
    </source>
</evidence>
<gene>
    <name evidence="2" type="ORF">RSA3_04555</name>
</gene>
<name>A0A147FAB3_MICTE</name>
<dbReference type="EMBL" id="LDRV01000025">
    <property type="protein sequence ID" value="KTS13492.1"/>
    <property type="molecule type" value="Genomic_DNA"/>
</dbReference>
<feature type="signal peptide" evidence="1">
    <location>
        <begin position="1"/>
        <end position="30"/>
    </location>
</feature>
<comment type="caution">
    <text evidence="2">The sequence shown here is derived from an EMBL/GenBank/DDBJ whole genome shotgun (WGS) entry which is preliminary data.</text>
</comment>